<dbReference type="STRING" id="183478.A0A364MSC9"/>
<dbReference type="Proteomes" id="UP000249619">
    <property type="component" value="Unassembled WGS sequence"/>
</dbReference>
<dbReference type="InterPro" id="IPR036396">
    <property type="entry name" value="Cyt_P450_sf"/>
</dbReference>
<evidence type="ECO:0000256" key="5">
    <source>
        <dbReference type="ARBA" id="ARBA00023004"/>
    </source>
</evidence>
<keyword evidence="7 8" id="KW-0349">Heme</keyword>
<dbReference type="GO" id="GO:0004497">
    <property type="term" value="F:monooxygenase activity"/>
    <property type="evidence" value="ECO:0007669"/>
    <property type="project" value="UniProtKB-KW"/>
</dbReference>
<sequence>MSVLLTAALAALFAYVVGAVTYNVHFHPLAKFPGPPLARATVYWKAYVECIANRSFCHYLVELHARYGEKACYPLHFAHPQAYHDIYNNKNRWDKEANLYKSFGEDESSFGFLTYAEAKERKHVLNPSFSQAAVRSAEGLCTDKVKALCAALERNSRLSKSCDMFYAFRCMSVDVITTLCFGSPVNAVDAPDFEAPIVVALDASMPASLYFKYSDLFKNFIMKCPPNISRVLSPATAGLIDLNQLLTQQIDDLTNDPEKLKLLPHNMTVFHRLLDPDAHRDKTVPSARSLYEESQALMFGGADTTGNTLMVGTFHLLKDSETLEKLKTELLEAWPTLHGQEPKLQHLENMSYLNAVIKESLRLSSGVTAGLLRIVPANGATISGAAVPPGTIVSCSSTFVHYNPDIFPEPEAFRPERWIESPELDNWLVAFSRGPRACLGTKPEKLVWRDVFLPYYYEEHLKVNLHPLDD</sequence>
<organism evidence="10 11">
    <name type="scientific">Stemphylium lycopersici</name>
    <name type="common">Tomato gray leaf spot disease fungus</name>
    <name type="synonym">Thyrospora lycopersici</name>
    <dbReference type="NCBI Taxonomy" id="183478"/>
    <lineage>
        <taxon>Eukaryota</taxon>
        <taxon>Fungi</taxon>
        <taxon>Dikarya</taxon>
        <taxon>Ascomycota</taxon>
        <taxon>Pezizomycotina</taxon>
        <taxon>Dothideomycetes</taxon>
        <taxon>Pleosporomycetidae</taxon>
        <taxon>Pleosporales</taxon>
        <taxon>Pleosporineae</taxon>
        <taxon>Pleosporaceae</taxon>
        <taxon>Stemphylium</taxon>
    </lineage>
</organism>
<dbReference type="InterPro" id="IPR002401">
    <property type="entry name" value="Cyt_P450_E_grp-I"/>
</dbReference>
<dbReference type="InterPro" id="IPR017972">
    <property type="entry name" value="Cyt_P450_CS"/>
</dbReference>
<dbReference type="PRINTS" id="PR00463">
    <property type="entry name" value="EP450I"/>
</dbReference>
<keyword evidence="4 8" id="KW-0560">Oxidoreductase</keyword>
<comment type="similarity">
    <text evidence="2 8">Belongs to the cytochrome P450 family.</text>
</comment>
<comment type="caution">
    <text evidence="10">The sequence shown here is derived from an EMBL/GenBank/DDBJ whole genome shotgun (WGS) entry which is preliminary data.</text>
</comment>
<dbReference type="SUPFAM" id="SSF48264">
    <property type="entry name" value="Cytochrome P450"/>
    <property type="match status" value="1"/>
</dbReference>
<evidence type="ECO:0000256" key="6">
    <source>
        <dbReference type="ARBA" id="ARBA00023033"/>
    </source>
</evidence>
<dbReference type="Pfam" id="PF00067">
    <property type="entry name" value="p450"/>
    <property type="match status" value="1"/>
</dbReference>
<dbReference type="GO" id="GO:0005506">
    <property type="term" value="F:iron ion binding"/>
    <property type="evidence" value="ECO:0007669"/>
    <property type="project" value="InterPro"/>
</dbReference>
<evidence type="ECO:0000256" key="4">
    <source>
        <dbReference type="ARBA" id="ARBA00023002"/>
    </source>
</evidence>
<dbReference type="PANTHER" id="PTHR24305">
    <property type="entry name" value="CYTOCHROME P450"/>
    <property type="match status" value="1"/>
</dbReference>
<accession>A0A364MSC9</accession>
<dbReference type="GO" id="GO:0016705">
    <property type="term" value="F:oxidoreductase activity, acting on paired donors, with incorporation or reduction of molecular oxygen"/>
    <property type="evidence" value="ECO:0007669"/>
    <property type="project" value="InterPro"/>
</dbReference>
<keyword evidence="11" id="KW-1185">Reference proteome</keyword>
<dbReference type="InterPro" id="IPR050121">
    <property type="entry name" value="Cytochrome_P450_monoxygenase"/>
</dbReference>
<protein>
    <submittedName>
        <fullName evidence="10">Cytochrome p450 monooxygenase</fullName>
    </submittedName>
</protein>
<dbReference type="PROSITE" id="PS00086">
    <property type="entry name" value="CYTOCHROME_P450"/>
    <property type="match status" value="1"/>
</dbReference>
<comment type="cofactor">
    <cofactor evidence="1 7">
        <name>heme</name>
        <dbReference type="ChEBI" id="CHEBI:30413"/>
    </cofactor>
</comment>
<keyword evidence="6 8" id="KW-0503">Monooxygenase</keyword>
<evidence type="ECO:0000256" key="1">
    <source>
        <dbReference type="ARBA" id="ARBA00001971"/>
    </source>
</evidence>
<keyword evidence="9" id="KW-0732">Signal</keyword>
<evidence type="ECO:0000256" key="2">
    <source>
        <dbReference type="ARBA" id="ARBA00010617"/>
    </source>
</evidence>
<keyword evidence="3 7" id="KW-0479">Metal-binding</keyword>
<dbReference type="GO" id="GO:0020037">
    <property type="term" value="F:heme binding"/>
    <property type="evidence" value="ECO:0007669"/>
    <property type="project" value="InterPro"/>
</dbReference>
<reference evidence="11" key="1">
    <citation type="submission" date="2018-05" db="EMBL/GenBank/DDBJ databases">
        <title>Draft genome sequence of Stemphylium lycopersici strain CIDEFI 213.</title>
        <authorList>
            <person name="Medina R."/>
            <person name="Franco M.E.E."/>
            <person name="Lucentini C.G."/>
            <person name="Saparrat M.C.N."/>
            <person name="Balatti P.A."/>
        </authorList>
    </citation>
    <scope>NUCLEOTIDE SEQUENCE [LARGE SCALE GENOMIC DNA]</scope>
    <source>
        <strain evidence="11">CIDEFI 213</strain>
    </source>
</reference>
<keyword evidence="5 7" id="KW-0408">Iron</keyword>
<dbReference type="PRINTS" id="PR00385">
    <property type="entry name" value="P450"/>
</dbReference>
<dbReference type="AlphaFoldDB" id="A0A364MSC9"/>
<evidence type="ECO:0000256" key="9">
    <source>
        <dbReference type="SAM" id="SignalP"/>
    </source>
</evidence>
<feature type="chain" id="PRO_5016934225" evidence="9">
    <location>
        <begin position="19"/>
        <end position="470"/>
    </location>
</feature>
<dbReference type="EMBL" id="QGDH01000247">
    <property type="protein sequence ID" value="RAR01820.1"/>
    <property type="molecule type" value="Genomic_DNA"/>
</dbReference>
<name>A0A364MSC9_STELY</name>
<feature type="signal peptide" evidence="9">
    <location>
        <begin position="1"/>
        <end position="18"/>
    </location>
</feature>
<evidence type="ECO:0000256" key="8">
    <source>
        <dbReference type="RuleBase" id="RU000461"/>
    </source>
</evidence>
<dbReference type="CDD" id="cd11062">
    <property type="entry name" value="CYP58-like"/>
    <property type="match status" value="1"/>
</dbReference>
<evidence type="ECO:0000256" key="3">
    <source>
        <dbReference type="ARBA" id="ARBA00022723"/>
    </source>
</evidence>
<dbReference type="Gene3D" id="1.10.630.10">
    <property type="entry name" value="Cytochrome P450"/>
    <property type="match status" value="1"/>
</dbReference>
<feature type="binding site" description="axial binding residue" evidence="7">
    <location>
        <position position="438"/>
    </location>
    <ligand>
        <name>heme</name>
        <dbReference type="ChEBI" id="CHEBI:30413"/>
    </ligand>
    <ligandPart>
        <name>Fe</name>
        <dbReference type="ChEBI" id="CHEBI:18248"/>
    </ligandPart>
</feature>
<evidence type="ECO:0000313" key="11">
    <source>
        <dbReference type="Proteomes" id="UP000249619"/>
    </source>
</evidence>
<gene>
    <name evidence="10" type="ORF">DDE83_008790</name>
</gene>
<dbReference type="InterPro" id="IPR001128">
    <property type="entry name" value="Cyt_P450"/>
</dbReference>
<evidence type="ECO:0000256" key="7">
    <source>
        <dbReference type="PIRSR" id="PIRSR602401-1"/>
    </source>
</evidence>
<evidence type="ECO:0000313" key="10">
    <source>
        <dbReference type="EMBL" id="RAR01820.1"/>
    </source>
</evidence>
<proteinExistence type="inferred from homology"/>
<dbReference type="PANTHER" id="PTHR24305:SF157">
    <property type="entry name" value="N-ACETYLTRYPTOPHAN 6-HYDROXYLASE IVOC-RELATED"/>
    <property type="match status" value="1"/>
</dbReference>